<gene>
    <name evidence="8" type="ORF">LVJ82_12005</name>
</gene>
<evidence type="ECO:0000256" key="4">
    <source>
        <dbReference type="ARBA" id="ARBA00022989"/>
    </source>
</evidence>
<proteinExistence type="predicted"/>
<feature type="transmembrane region" description="Helical" evidence="6">
    <location>
        <begin position="215"/>
        <end position="240"/>
    </location>
</feature>
<sequence length="401" mass="44367">MPTAAFSTDANVSPMRCMLVLMVGAFAMGNAKFSIIPLVPTIAADLHSTPSEILHAVFAYFWGGLIAAPIMAVVFRNWSKPRILTWLSIWCFLGNLLTSFATNADMLYWLRWFSGIPHAAFLAFSTLLIAEVAPANQRGRYLGLSLVGISLSTLFVVPFNTWVGIDYGWQISFRFVALLDLLIFLLIHDLLPQSSTPPVPQSVPQQLQALKSPRLWLLFAVALCILISTTAAWTYSIAWFNQHPHPTLNLRVIVLIILGVGFIIGQIAGGWAADHKIDRYIGLNTLYTLFAVVFALSCLFDFRLGLLGVLFISIAFSLVNVMMQIRLLEYPPAALYMVLCVFNACIQMGNFIGSLLAKAAPSFSQPTLHLTLILSIMPLIAAVLWYWIIKHPKAEHANEAA</sequence>
<keyword evidence="9" id="KW-1185">Reference proteome</keyword>
<feature type="transmembrane region" description="Helical" evidence="6">
    <location>
        <begin position="171"/>
        <end position="191"/>
    </location>
</feature>
<dbReference type="PANTHER" id="PTHR43124">
    <property type="entry name" value="PURINE EFFLUX PUMP PBUE"/>
    <property type="match status" value="1"/>
</dbReference>
<evidence type="ECO:0000313" key="9">
    <source>
        <dbReference type="Proteomes" id="UP000832011"/>
    </source>
</evidence>
<dbReference type="EMBL" id="CP091511">
    <property type="protein sequence ID" value="UOO88209.1"/>
    <property type="molecule type" value="Genomic_DNA"/>
</dbReference>
<feature type="transmembrane region" description="Helical" evidence="6">
    <location>
        <begin position="83"/>
        <end position="102"/>
    </location>
</feature>
<feature type="transmembrane region" description="Helical" evidence="6">
    <location>
        <begin position="252"/>
        <end position="273"/>
    </location>
</feature>
<feature type="transmembrane region" description="Helical" evidence="6">
    <location>
        <begin position="57"/>
        <end position="76"/>
    </location>
</feature>
<evidence type="ECO:0000313" key="8">
    <source>
        <dbReference type="EMBL" id="UOO88209.1"/>
    </source>
</evidence>
<keyword evidence="2" id="KW-1003">Cell membrane</keyword>
<evidence type="ECO:0000256" key="3">
    <source>
        <dbReference type="ARBA" id="ARBA00022692"/>
    </source>
</evidence>
<evidence type="ECO:0000256" key="1">
    <source>
        <dbReference type="ARBA" id="ARBA00004651"/>
    </source>
</evidence>
<dbReference type="Gene3D" id="1.20.1250.20">
    <property type="entry name" value="MFS general substrate transporter like domains"/>
    <property type="match status" value="1"/>
</dbReference>
<dbReference type="CDD" id="cd17324">
    <property type="entry name" value="MFS_NepI_like"/>
    <property type="match status" value="1"/>
</dbReference>
<reference evidence="8 9" key="1">
    <citation type="journal article" date="2022" name="Res Sq">
        <title>Evolution of multicellular longitudinally dividing oral cavity symbionts (Neisseriaceae).</title>
        <authorList>
            <person name="Nyongesa S."/>
            <person name="Weber P."/>
            <person name="Bernet E."/>
            <person name="Pullido F."/>
            <person name="Nieckarz M."/>
            <person name="Delaby M."/>
            <person name="Nieves C."/>
            <person name="Viehboeck T."/>
            <person name="Krause N."/>
            <person name="Rivera-Millot A."/>
            <person name="Nakamura A."/>
            <person name="Vischer N."/>
            <person name="VanNieuwenhze M."/>
            <person name="Brun Y."/>
            <person name="Cava F."/>
            <person name="Bulgheresi S."/>
            <person name="Veyrier F."/>
        </authorList>
    </citation>
    <scope>NUCLEOTIDE SEQUENCE [LARGE SCALE GENOMIC DNA]</scope>
    <source>
        <strain evidence="8 9">SN4</strain>
    </source>
</reference>
<dbReference type="Pfam" id="PF07690">
    <property type="entry name" value="MFS_1"/>
    <property type="match status" value="1"/>
</dbReference>
<organism evidence="8 9">
    <name type="scientific">Vitreoscilla massiliensis</name>
    <dbReference type="NCBI Taxonomy" id="1689272"/>
    <lineage>
        <taxon>Bacteria</taxon>
        <taxon>Pseudomonadati</taxon>
        <taxon>Pseudomonadota</taxon>
        <taxon>Betaproteobacteria</taxon>
        <taxon>Neisseriales</taxon>
        <taxon>Neisseriaceae</taxon>
        <taxon>Vitreoscilla</taxon>
    </lineage>
</organism>
<dbReference type="InterPro" id="IPR050189">
    <property type="entry name" value="MFS_Efflux_Transporters"/>
</dbReference>
<feature type="transmembrane region" description="Helical" evidence="6">
    <location>
        <begin position="280"/>
        <end position="296"/>
    </location>
</feature>
<feature type="transmembrane region" description="Helical" evidence="6">
    <location>
        <begin position="333"/>
        <end position="356"/>
    </location>
</feature>
<dbReference type="SUPFAM" id="SSF103473">
    <property type="entry name" value="MFS general substrate transporter"/>
    <property type="match status" value="1"/>
</dbReference>
<dbReference type="RefSeq" id="WP_058356361.1">
    <property type="nucleotide sequence ID" value="NZ_CABKVG010000009.1"/>
</dbReference>
<accession>A0ABY4DXF8</accession>
<dbReference type="InterPro" id="IPR036259">
    <property type="entry name" value="MFS_trans_sf"/>
</dbReference>
<feature type="domain" description="Major facilitator superfamily (MFS) profile" evidence="7">
    <location>
        <begin position="17"/>
        <end position="393"/>
    </location>
</feature>
<dbReference type="PANTHER" id="PTHR43124:SF3">
    <property type="entry name" value="CHLORAMPHENICOL EFFLUX PUMP RV0191"/>
    <property type="match status" value="1"/>
</dbReference>
<name>A0ABY4DXF8_9NEIS</name>
<dbReference type="PROSITE" id="PS50850">
    <property type="entry name" value="MFS"/>
    <property type="match status" value="1"/>
</dbReference>
<dbReference type="Proteomes" id="UP000832011">
    <property type="component" value="Chromosome"/>
</dbReference>
<evidence type="ECO:0000256" key="5">
    <source>
        <dbReference type="ARBA" id="ARBA00023136"/>
    </source>
</evidence>
<evidence type="ECO:0000256" key="6">
    <source>
        <dbReference type="SAM" id="Phobius"/>
    </source>
</evidence>
<feature type="transmembrane region" description="Helical" evidence="6">
    <location>
        <begin position="368"/>
        <end position="388"/>
    </location>
</feature>
<feature type="transmembrane region" description="Helical" evidence="6">
    <location>
        <begin position="108"/>
        <end position="129"/>
    </location>
</feature>
<feature type="transmembrane region" description="Helical" evidence="6">
    <location>
        <begin position="141"/>
        <end position="165"/>
    </location>
</feature>
<dbReference type="InterPro" id="IPR020846">
    <property type="entry name" value="MFS_dom"/>
</dbReference>
<keyword evidence="4 6" id="KW-1133">Transmembrane helix</keyword>
<protein>
    <submittedName>
        <fullName evidence="8">MFS transporter</fullName>
    </submittedName>
</protein>
<evidence type="ECO:0000259" key="7">
    <source>
        <dbReference type="PROSITE" id="PS50850"/>
    </source>
</evidence>
<comment type="subcellular location">
    <subcellularLocation>
        <location evidence="1">Cell membrane</location>
        <topology evidence="1">Multi-pass membrane protein</topology>
    </subcellularLocation>
</comment>
<keyword evidence="5 6" id="KW-0472">Membrane</keyword>
<feature type="transmembrane region" description="Helical" evidence="6">
    <location>
        <begin position="302"/>
        <end position="321"/>
    </location>
</feature>
<dbReference type="InterPro" id="IPR011701">
    <property type="entry name" value="MFS"/>
</dbReference>
<keyword evidence="3 6" id="KW-0812">Transmembrane</keyword>
<evidence type="ECO:0000256" key="2">
    <source>
        <dbReference type="ARBA" id="ARBA00022475"/>
    </source>
</evidence>